<dbReference type="InterPro" id="IPR015500">
    <property type="entry name" value="Peptidase_S8_subtilisin-rel"/>
</dbReference>
<evidence type="ECO:0000256" key="2">
    <source>
        <dbReference type="ARBA" id="ARBA00022670"/>
    </source>
</evidence>
<dbReference type="Proteomes" id="UP001500683">
    <property type="component" value="Unassembled WGS sequence"/>
</dbReference>
<dbReference type="InterPro" id="IPR023828">
    <property type="entry name" value="Peptidase_S8_Ser-AS"/>
</dbReference>
<evidence type="ECO:0000256" key="5">
    <source>
        <dbReference type="PROSITE-ProRule" id="PRU01240"/>
    </source>
</evidence>
<dbReference type="PANTHER" id="PTHR43806">
    <property type="entry name" value="PEPTIDASE S8"/>
    <property type="match status" value="1"/>
</dbReference>
<dbReference type="SUPFAM" id="SSF52743">
    <property type="entry name" value="Subtilisin-like"/>
    <property type="match status" value="1"/>
</dbReference>
<dbReference type="PROSITE" id="PS00137">
    <property type="entry name" value="SUBTILASE_HIS"/>
    <property type="match status" value="1"/>
</dbReference>
<evidence type="ECO:0000259" key="9">
    <source>
        <dbReference type="Pfam" id="PF00082"/>
    </source>
</evidence>
<evidence type="ECO:0000256" key="4">
    <source>
        <dbReference type="ARBA" id="ARBA00022825"/>
    </source>
</evidence>
<dbReference type="PROSITE" id="PS00136">
    <property type="entry name" value="SUBTILASE_ASP"/>
    <property type="match status" value="1"/>
</dbReference>
<evidence type="ECO:0000313" key="11">
    <source>
        <dbReference type="Proteomes" id="UP001500683"/>
    </source>
</evidence>
<feature type="active site" description="Charge relay system" evidence="5">
    <location>
        <position position="294"/>
    </location>
</feature>
<dbReference type="CDD" id="cd07487">
    <property type="entry name" value="Peptidases_S8_1"/>
    <property type="match status" value="1"/>
</dbReference>
<keyword evidence="11" id="KW-1185">Reference proteome</keyword>
<dbReference type="InterPro" id="IPR050131">
    <property type="entry name" value="Peptidase_S8_subtilisin-like"/>
</dbReference>
<dbReference type="RefSeq" id="WP_344949849.1">
    <property type="nucleotide sequence ID" value="NZ_BAAAZG010000025.1"/>
</dbReference>
<comment type="caution">
    <text evidence="10">The sequence shown here is derived from an EMBL/GenBank/DDBJ whole genome shotgun (WGS) entry which is preliminary data.</text>
</comment>
<dbReference type="InterPro" id="IPR036852">
    <property type="entry name" value="Peptidase_S8/S53_dom_sf"/>
</dbReference>
<sequence>MRGRRIGRALLGAAVVGGVVAAPPGVADAAKPPAGAGGDGGTGGAAGASGALPAGRSWTVTLLTGDVVRLRTVKGRPPMVTTTPGEGRTNRTFRTSYRPDGHVVVTPADMAPLVGRVLDLDLFDVTTLIRQGYDDARARELPLIVQREGGVRPRAALGGTLRETRDLPSIGAVAARQPKKDAVRLGASLAPRTRTKAANDIRRIWLDRKVRASSAPSAPALAPGAARAASAAKLDRNLSQIGAPAAWQAGITGRGTKVAVLDTGVDPAHPDLKDRVAETANFSEAADAADRVGHGTHVASIVAGSGAASGGERRGVAPDASLLVGKVLDDDGFGTESSVIAGMEWAAPRAKVVNMSLGGDTTDGTDPLAQALDRLTDQYGALFVTAAGNAGAISSIGSPGSADAALTVGAVDGRDRLADFSSRGPRTGRYAAKPEIVAPGVDIMAARAAGTSMGDALDARYTSASGTSMATPHVAGAAALLLQKHPKWTPAQLKSALVGSASSVDGDAFDRGAGRLDVAAATTAPTVSLQAAPHLGTSAYPGHAPLKTDLRWASRSASTVRLDLDVRVTDRQGNTVDGAASLSSAQVDVPAGGGASATLRVDAAKLGGKPGLYTAEVTAKADDATVRTPVTFYVEPPSYDLTVKATPLPGTQDGNMSAYASVVNLDDIALFTDYPSTGEDGTARLRVPAGRYSVMGSVYDDNREAPRSAIAGTPEVVIDRDTTVVLDAARAKEAGAKVSDRTTETAMAGSVQVRSNRQAVWGEAVYTWEPQKEKVYVQPTGPAQTGEFRPYGLYRLTAPGEVYDLLEPMGDRVPDDPVHVVTPASRARLARVDQRFAAFDGDTQTPMSEKRYGVTPEGFLSFEASSGVTPGTTRTDYVSAGRGVQWLDEAFFDALNGWVDQLPLLRREPGSRTTQTWGRQPLRPGPVSVTAVSPSECIRWPVARTRGALNVAFVDLQARPDGFDCGYWDENDNDPLTRHLTVTADGRKIGEAAGPAGRFEVPARAATYEIRYDNDASKLTAVSTRTSTTWRFRSAAPEDHSSVPVPLLTVDYDLGLDLRNRPTGGPATFQVARVAGSGTAKVTGLRLWTSLDDGKTWQQAQVKDLGGGKFSGTMPKAAAGQAVSVRVAAKDAGGSAIDQQIIRAYNVR</sequence>
<evidence type="ECO:0000256" key="8">
    <source>
        <dbReference type="SAM" id="SignalP"/>
    </source>
</evidence>
<dbReference type="PROSITE" id="PS00138">
    <property type="entry name" value="SUBTILASE_SER"/>
    <property type="match status" value="1"/>
</dbReference>
<evidence type="ECO:0000256" key="7">
    <source>
        <dbReference type="SAM" id="MobiDB-lite"/>
    </source>
</evidence>
<protein>
    <recommendedName>
        <fullName evidence="9">Peptidase S8/S53 domain-containing protein</fullName>
    </recommendedName>
</protein>
<keyword evidence="2 5" id="KW-0645">Protease</keyword>
<dbReference type="Gene3D" id="3.40.50.200">
    <property type="entry name" value="Peptidase S8/S53 domain"/>
    <property type="match status" value="1"/>
</dbReference>
<dbReference type="PRINTS" id="PR00723">
    <property type="entry name" value="SUBTILISIN"/>
</dbReference>
<dbReference type="EMBL" id="BAAAZG010000025">
    <property type="protein sequence ID" value="GAA4079149.1"/>
    <property type="molecule type" value="Genomic_DNA"/>
</dbReference>
<dbReference type="InterPro" id="IPR022398">
    <property type="entry name" value="Peptidase_S8_His-AS"/>
</dbReference>
<gene>
    <name evidence="10" type="ORF">GCM10022214_41820</name>
</gene>
<dbReference type="Pfam" id="PF00082">
    <property type="entry name" value="Peptidase_S8"/>
    <property type="match status" value="1"/>
</dbReference>
<feature type="domain" description="Peptidase S8/S53" evidence="9">
    <location>
        <begin position="253"/>
        <end position="514"/>
    </location>
</feature>
<evidence type="ECO:0000313" key="10">
    <source>
        <dbReference type="EMBL" id="GAA4079149.1"/>
    </source>
</evidence>
<keyword evidence="4 5" id="KW-0720">Serine protease</keyword>
<evidence type="ECO:0000256" key="3">
    <source>
        <dbReference type="ARBA" id="ARBA00022801"/>
    </source>
</evidence>
<keyword evidence="8" id="KW-0732">Signal</keyword>
<evidence type="ECO:0000256" key="6">
    <source>
        <dbReference type="RuleBase" id="RU003355"/>
    </source>
</evidence>
<dbReference type="InterPro" id="IPR023827">
    <property type="entry name" value="Peptidase_S8_Asp-AS"/>
</dbReference>
<keyword evidence="3 5" id="KW-0378">Hydrolase</keyword>
<comment type="similarity">
    <text evidence="1 5 6">Belongs to the peptidase S8 family.</text>
</comment>
<feature type="signal peptide" evidence="8">
    <location>
        <begin position="1"/>
        <end position="21"/>
    </location>
</feature>
<evidence type="ECO:0000256" key="1">
    <source>
        <dbReference type="ARBA" id="ARBA00011073"/>
    </source>
</evidence>
<feature type="active site" description="Charge relay system" evidence="5">
    <location>
        <position position="262"/>
    </location>
</feature>
<dbReference type="InterPro" id="IPR000209">
    <property type="entry name" value="Peptidase_S8/S53_dom"/>
</dbReference>
<accession>A0ABP7W1Z5</accession>
<feature type="region of interest" description="Disordered" evidence="7">
    <location>
        <begin position="76"/>
        <end position="95"/>
    </location>
</feature>
<organism evidence="10 11">
    <name type="scientific">Actinomadura miaoliensis</name>
    <dbReference type="NCBI Taxonomy" id="430685"/>
    <lineage>
        <taxon>Bacteria</taxon>
        <taxon>Bacillati</taxon>
        <taxon>Actinomycetota</taxon>
        <taxon>Actinomycetes</taxon>
        <taxon>Streptosporangiales</taxon>
        <taxon>Thermomonosporaceae</taxon>
        <taxon>Actinomadura</taxon>
    </lineage>
</organism>
<feature type="compositionally biased region" description="Polar residues" evidence="7">
    <location>
        <begin position="80"/>
        <end position="95"/>
    </location>
</feature>
<name>A0ABP7W1Z5_9ACTN</name>
<reference evidence="11" key="1">
    <citation type="journal article" date="2019" name="Int. J. Syst. Evol. Microbiol.">
        <title>The Global Catalogue of Microorganisms (GCM) 10K type strain sequencing project: providing services to taxonomists for standard genome sequencing and annotation.</title>
        <authorList>
            <consortium name="The Broad Institute Genomics Platform"/>
            <consortium name="The Broad Institute Genome Sequencing Center for Infectious Disease"/>
            <person name="Wu L."/>
            <person name="Ma J."/>
        </authorList>
    </citation>
    <scope>NUCLEOTIDE SEQUENCE [LARGE SCALE GENOMIC DNA]</scope>
    <source>
        <strain evidence="11">JCM 16702</strain>
    </source>
</reference>
<feature type="chain" id="PRO_5047279968" description="Peptidase S8/S53 domain-containing protein" evidence="8">
    <location>
        <begin position="22"/>
        <end position="1148"/>
    </location>
</feature>
<dbReference type="PANTHER" id="PTHR43806:SF65">
    <property type="entry name" value="SERINE PROTEASE APRX"/>
    <property type="match status" value="1"/>
</dbReference>
<proteinExistence type="inferred from homology"/>
<feature type="active site" description="Charge relay system" evidence="5">
    <location>
        <position position="468"/>
    </location>
</feature>
<dbReference type="PROSITE" id="PS51892">
    <property type="entry name" value="SUBTILASE"/>
    <property type="match status" value="1"/>
</dbReference>